<protein>
    <submittedName>
        <fullName evidence="1">Monocarboxylate permease</fullName>
    </submittedName>
</protein>
<dbReference type="Proteomes" id="UP000308600">
    <property type="component" value="Unassembled WGS sequence"/>
</dbReference>
<reference evidence="1 2" key="1">
    <citation type="journal article" date="2019" name="Nat. Ecol. Evol.">
        <title>Megaphylogeny resolves global patterns of mushroom evolution.</title>
        <authorList>
            <person name="Varga T."/>
            <person name="Krizsan K."/>
            <person name="Foldi C."/>
            <person name="Dima B."/>
            <person name="Sanchez-Garcia M."/>
            <person name="Sanchez-Ramirez S."/>
            <person name="Szollosi G.J."/>
            <person name="Szarkandi J.G."/>
            <person name="Papp V."/>
            <person name="Albert L."/>
            <person name="Andreopoulos W."/>
            <person name="Angelini C."/>
            <person name="Antonin V."/>
            <person name="Barry K.W."/>
            <person name="Bougher N.L."/>
            <person name="Buchanan P."/>
            <person name="Buyck B."/>
            <person name="Bense V."/>
            <person name="Catcheside P."/>
            <person name="Chovatia M."/>
            <person name="Cooper J."/>
            <person name="Damon W."/>
            <person name="Desjardin D."/>
            <person name="Finy P."/>
            <person name="Geml J."/>
            <person name="Haridas S."/>
            <person name="Hughes K."/>
            <person name="Justo A."/>
            <person name="Karasinski D."/>
            <person name="Kautmanova I."/>
            <person name="Kiss B."/>
            <person name="Kocsube S."/>
            <person name="Kotiranta H."/>
            <person name="LaButti K.M."/>
            <person name="Lechner B.E."/>
            <person name="Liimatainen K."/>
            <person name="Lipzen A."/>
            <person name="Lukacs Z."/>
            <person name="Mihaltcheva S."/>
            <person name="Morgado L.N."/>
            <person name="Niskanen T."/>
            <person name="Noordeloos M.E."/>
            <person name="Ohm R.A."/>
            <person name="Ortiz-Santana B."/>
            <person name="Ovrebo C."/>
            <person name="Racz N."/>
            <person name="Riley R."/>
            <person name="Savchenko A."/>
            <person name="Shiryaev A."/>
            <person name="Soop K."/>
            <person name="Spirin V."/>
            <person name="Szebenyi C."/>
            <person name="Tomsovsky M."/>
            <person name="Tulloss R.E."/>
            <person name="Uehling J."/>
            <person name="Grigoriev I.V."/>
            <person name="Vagvolgyi C."/>
            <person name="Papp T."/>
            <person name="Martin F.M."/>
            <person name="Miettinen O."/>
            <person name="Hibbett D.S."/>
            <person name="Nagy L.G."/>
        </authorList>
    </citation>
    <scope>NUCLEOTIDE SEQUENCE [LARGE SCALE GENOMIC DNA]</scope>
    <source>
        <strain evidence="1 2">NL-1719</strain>
    </source>
</reference>
<evidence type="ECO:0000313" key="2">
    <source>
        <dbReference type="Proteomes" id="UP000308600"/>
    </source>
</evidence>
<dbReference type="EMBL" id="ML208262">
    <property type="protein sequence ID" value="TFK75528.1"/>
    <property type="molecule type" value="Genomic_DNA"/>
</dbReference>
<gene>
    <name evidence="1" type="ORF">BDN72DRAFT_757331</name>
</gene>
<sequence length="389" mass="41763">MPTFPEGGSQGWLTLAGAYTNAFGVYQDYYVRVYLSHSGPSAIGWIGGVQIFLIFSLGLGTGLAFDRGYFFFLTSGVLVFMLSLSHENQYYQVFLAQGICLGLSCGLSYIPSLAVVSHYFHRQRPLAMGIVASGSALGAVLHPIMLNHLFNGPVGFKNGVRISAGLNSFLLIIANLIMRTRLPPKKSASRLPILQFARDPPYVITVIAGLFVFCGLFFPVFYLQLDAITHGVDRNFAFYALSVLNAASIFGRTLPTLFAPKLGIFNVLAITTVGTGIVILSLAAVKDEAGTAIFAIFYGFFSGACIGLTPPALATLSRDMNEIGARIGINFGFCGILGLFATPIAGALLTTQFHWVRPILFSGITMVVAGLLLGVSRTLLAKRKGFQVV</sequence>
<organism evidence="1 2">
    <name type="scientific">Pluteus cervinus</name>
    <dbReference type="NCBI Taxonomy" id="181527"/>
    <lineage>
        <taxon>Eukaryota</taxon>
        <taxon>Fungi</taxon>
        <taxon>Dikarya</taxon>
        <taxon>Basidiomycota</taxon>
        <taxon>Agaricomycotina</taxon>
        <taxon>Agaricomycetes</taxon>
        <taxon>Agaricomycetidae</taxon>
        <taxon>Agaricales</taxon>
        <taxon>Pluteineae</taxon>
        <taxon>Pluteaceae</taxon>
        <taxon>Pluteus</taxon>
    </lineage>
</organism>
<name>A0ACD3BBV1_9AGAR</name>
<evidence type="ECO:0000313" key="1">
    <source>
        <dbReference type="EMBL" id="TFK75528.1"/>
    </source>
</evidence>
<proteinExistence type="predicted"/>
<accession>A0ACD3BBV1</accession>
<keyword evidence="2" id="KW-1185">Reference proteome</keyword>